<name>A0A6A5SRT6_9PLEO</name>
<dbReference type="Proteomes" id="UP000800038">
    <property type="component" value="Unassembled WGS sequence"/>
</dbReference>
<dbReference type="InterPro" id="IPR010730">
    <property type="entry name" value="HET"/>
</dbReference>
<dbReference type="InterPro" id="IPR011990">
    <property type="entry name" value="TPR-like_helical_dom_sf"/>
</dbReference>
<accession>A0A6A5SRT6</accession>
<dbReference type="AlphaFoldDB" id="A0A6A5SRT6"/>
<organism evidence="2 3">
    <name type="scientific">Clathrospora elynae</name>
    <dbReference type="NCBI Taxonomy" id="706981"/>
    <lineage>
        <taxon>Eukaryota</taxon>
        <taxon>Fungi</taxon>
        <taxon>Dikarya</taxon>
        <taxon>Ascomycota</taxon>
        <taxon>Pezizomycotina</taxon>
        <taxon>Dothideomycetes</taxon>
        <taxon>Pleosporomycetidae</taxon>
        <taxon>Pleosporales</taxon>
        <taxon>Diademaceae</taxon>
        <taxon>Clathrospora</taxon>
    </lineage>
</organism>
<keyword evidence="3" id="KW-1185">Reference proteome</keyword>
<evidence type="ECO:0000313" key="3">
    <source>
        <dbReference type="Proteomes" id="UP000800038"/>
    </source>
</evidence>
<reference evidence="2" key="1">
    <citation type="journal article" date="2020" name="Stud. Mycol.">
        <title>101 Dothideomycetes genomes: a test case for predicting lifestyles and emergence of pathogens.</title>
        <authorList>
            <person name="Haridas S."/>
            <person name="Albert R."/>
            <person name="Binder M."/>
            <person name="Bloem J."/>
            <person name="Labutti K."/>
            <person name="Salamov A."/>
            <person name="Andreopoulos B."/>
            <person name="Baker S."/>
            <person name="Barry K."/>
            <person name="Bills G."/>
            <person name="Bluhm B."/>
            <person name="Cannon C."/>
            <person name="Castanera R."/>
            <person name="Culley D."/>
            <person name="Daum C."/>
            <person name="Ezra D."/>
            <person name="Gonzalez J."/>
            <person name="Henrissat B."/>
            <person name="Kuo A."/>
            <person name="Liang C."/>
            <person name="Lipzen A."/>
            <person name="Lutzoni F."/>
            <person name="Magnuson J."/>
            <person name="Mondo S."/>
            <person name="Nolan M."/>
            <person name="Ohm R."/>
            <person name="Pangilinan J."/>
            <person name="Park H.-J."/>
            <person name="Ramirez L."/>
            <person name="Alfaro M."/>
            <person name="Sun H."/>
            <person name="Tritt A."/>
            <person name="Yoshinaga Y."/>
            <person name="Zwiers L.-H."/>
            <person name="Turgeon B."/>
            <person name="Goodwin S."/>
            <person name="Spatafora J."/>
            <person name="Crous P."/>
            <person name="Grigoriev I."/>
        </authorList>
    </citation>
    <scope>NUCLEOTIDE SEQUENCE</scope>
    <source>
        <strain evidence="2">CBS 161.51</strain>
    </source>
</reference>
<feature type="domain" description="Heterokaryon incompatibility" evidence="1">
    <location>
        <begin position="25"/>
        <end position="115"/>
    </location>
</feature>
<evidence type="ECO:0000259" key="1">
    <source>
        <dbReference type="Pfam" id="PF06985"/>
    </source>
</evidence>
<proteinExistence type="predicted"/>
<dbReference type="Gene3D" id="1.25.40.10">
    <property type="entry name" value="Tetratricopeptide repeat domain"/>
    <property type="match status" value="3"/>
</dbReference>
<dbReference type="SMART" id="SM00028">
    <property type="entry name" value="TPR"/>
    <property type="match status" value="9"/>
</dbReference>
<dbReference type="InterPro" id="IPR027417">
    <property type="entry name" value="P-loop_NTPase"/>
</dbReference>
<dbReference type="EMBL" id="ML976026">
    <property type="protein sequence ID" value="KAF1943365.1"/>
    <property type="molecule type" value="Genomic_DNA"/>
</dbReference>
<protein>
    <submittedName>
        <fullName evidence="2">Kinesin light chain 1</fullName>
    </submittedName>
</protein>
<gene>
    <name evidence="2" type="ORF">EJ02DRAFT_433301</name>
</gene>
<dbReference type="InterPro" id="IPR019734">
    <property type="entry name" value="TPR_rpt"/>
</dbReference>
<dbReference type="InterPro" id="IPR053137">
    <property type="entry name" value="NLR-like"/>
</dbReference>
<dbReference type="SUPFAM" id="SSF48452">
    <property type="entry name" value="TPR-like"/>
    <property type="match status" value="3"/>
</dbReference>
<dbReference type="OrthoDB" id="1658288at2759"/>
<dbReference type="Pfam" id="PF13374">
    <property type="entry name" value="TPR_10"/>
    <property type="match status" value="4"/>
</dbReference>
<dbReference type="PRINTS" id="PR00381">
    <property type="entry name" value="KINESINLIGHT"/>
</dbReference>
<dbReference type="Pfam" id="PF06985">
    <property type="entry name" value="HET"/>
    <property type="match status" value="1"/>
</dbReference>
<dbReference type="SUPFAM" id="SSF52540">
    <property type="entry name" value="P-loop containing nucleoside triphosphate hydrolases"/>
    <property type="match status" value="1"/>
</dbReference>
<dbReference type="Gene3D" id="3.40.50.300">
    <property type="entry name" value="P-loop containing nucleotide triphosphate hydrolases"/>
    <property type="match status" value="1"/>
</dbReference>
<dbReference type="PANTHER" id="PTHR46082:SF6">
    <property type="entry name" value="AAA+ ATPASE DOMAIN-CONTAINING PROTEIN-RELATED"/>
    <property type="match status" value="1"/>
</dbReference>
<evidence type="ECO:0000313" key="2">
    <source>
        <dbReference type="EMBL" id="KAF1943365.1"/>
    </source>
</evidence>
<sequence length="1111" mass="123862">MRLLQRLPGGDFELTSFNDEHPPPYAILSHTWTEGEEVTYNELVAHAGKDKTGYAKIRFCGEQAAADDLQYFWVDTCCIDKSTSNELSTAINSMFCWYQRAAQCYVYLSDVSVSEEVVDTQALQIAWAEAFRQSRWFTRGWTLQELLAPASIKFFSVEGRCLGSRMSLEQEIHAITGIPIQALKGQSLAEFSVDQRKSWAATRTTTFREDKVYCLLGIFGVFLPLIYGEGEAYATQRLEEEVQRRQKGQGTEDLHGLSVSSLLPFPRNERFVGREEQLQSLEQFLFSVITHQRMTVYGLGGCGKSALAIEFAYRALAKRVKRLVFWVPAISRESFELAYRDIATRLRLPGITDDNADINKIVKETLSAESFGDWLMIVDNADDPAVLSGTVDSNPKSARLGDYLPYSNRGAILFTTRSRKAAGNLTHGNALELKEMSQAEAGQLLARRITNQALLVDQIVVDRLLDILTYLPLAIVQAVAFINNNDMSVSEYTSLFRHTGTEIELFSEQFEDPGRYPGMDSTIAKTWYISFNQIRRQDQLAAEYLSFMACVDRINIPQSLLPRKGSLVQQIKALGTLTGYAFITERQQTVQGVERERFFDMHRLVHIASVWWLDGHGERAIWADTAVSRLEELVPYGGHEKTEVWTPYLSHAIHAARLDAGLDVAARASLLNRVGRCQTSLGQYSAAETTDRQASSLRKKVLGLEHPDTLTSISNLASVLDRQGKYEEAESMNRQTLARLVKVLGPEHPATLTCMGNLALVLDSQGKYEEAESMNRQTLAGKEKVLGPEHPSTLTSMGNLASVLDNQGKYEEAESMNRQTLARLEKVLGLEHPATLTLGNLASALDSQGKYEEAESMNRQTLARLEKVLRPEHPSTLTCIGNLALVLGRQGKYKEAESMNRQALSWKEKALGPEHPDTLTSMGNLASVLDSQGKYEEAESMNRQTLARKEKVLGPEHPDTLTIMGNLASVLNRQGKYEEAESMNRQTLARQEKVLGPEHPSMLTSMSNLALVLASQGKYEEAESMNRQTLARLEKVLGLEHPATLTCMGNLASVLGSQGKYEEAESMNRQTLARLEKVLGPEHPDALTIMGNLAGLSIQIRSQSKGTWRTC</sequence>
<dbReference type="Pfam" id="PF13424">
    <property type="entry name" value="TPR_12"/>
    <property type="match status" value="3"/>
</dbReference>
<dbReference type="PANTHER" id="PTHR46082">
    <property type="entry name" value="ATP/GTP-BINDING PROTEIN-RELATED"/>
    <property type="match status" value="1"/>
</dbReference>